<dbReference type="OrthoDB" id="5565075at2759"/>
<dbReference type="FunFam" id="2.40.10.10:FF:000068">
    <property type="entry name" value="transmembrane protease serine 2"/>
    <property type="match status" value="1"/>
</dbReference>
<dbReference type="InterPro" id="IPR001314">
    <property type="entry name" value="Peptidase_S1A"/>
</dbReference>
<gene>
    <name evidence="9" type="ORF">GSOID_T00004102001</name>
</gene>
<dbReference type="InParanoid" id="E4X8H3"/>
<dbReference type="GO" id="GO:0005576">
    <property type="term" value="C:extracellular region"/>
    <property type="evidence" value="ECO:0007669"/>
    <property type="project" value="UniProtKB-SubCell"/>
</dbReference>
<comment type="subcellular location">
    <subcellularLocation>
        <location evidence="1">Secreted</location>
    </subcellularLocation>
</comment>
<evidence type="ECO:0000256" key="6">
    <source>
        <dbReference type="SAM" id="SignalP"/>
    </source>
</evidence>
<evidence type="ECO:0000313" key="10">
    <source>
        <dbReference type="Proteomes" id="UP000001307"/>
    </source>
</evidence>
<evidence type="ECO:0000256" key="3">
    <source>
        <dbReference type="ARBA" id="ARBA00023157"/>
    </source>
</evidence>
<accession>E4X8H3</accession>
<evidence type="ECO:0000259" key="8">
    <source>
        <dbReference type="PROSITE" id="PS50240"/>
    </source>
</evidence>
<feature type="signal peptide" evidence="6">
    <location>
        <begin position="1"/>
        <end position="20"/>
    </location>
</feature>
<dbReference type="InterPro" id="IPR000742">
    <property type="entry name" value="EGF"/>
</dbReference>
<proteinExistence type="inferred from homology"/>
<dbReference type="PRINTS" id="PR00722">
    <property type="entry name" value="CHYMOTRYPSIN"/>
</dbReference>
<dbReference type="SUPFAM" id="SSF57196">
    <property type="entry name" value="EGF/Laminin"/>
    <property type="match status" value="1"/>
</dbReference>
<dbReference type="Gene3D" id="2.40.10.10">
    <property type="entry name" value="Trypsin-like serine proteases"/>
    <property type="match status" value="2"/>
</dbReference>
<feature type="disulfide bond" evidence="5">
    <location>
        <begin position="483"/>
        <end position="493"/>
    </location>
</feature>
<dbReference type="SMART" id="SM00181">
    <property type="entry name" value="EGF"/>
    <property type="match status" value="3"/>
</dbReference>
<dbReference type="InterPro" id="IPR043504">
    <property type="entry name" value="Peptidase_S1_PA_chymotrypsin"/>
</dbReference>
<sequence length="520" mass="58391">MIVFRTFLLVSEALVVQNQGRDPTRIEWQDWQEWSKCNSGSQKRTRICGKAISREISANAYCKNKSSNEFGSIKNKETRACSNDIFRGGENTDYSGSSNTDVDGYRVSNASYEAFIANNMNKLSSYQCYHNPGTPDNYYRAMISRIGGMFAIKGSHPHIAKLSYVGFGKAGHFCDGSIIHKRFILTAAHCFVGWDENASNYEVLVGAQESSTRTNDDKKAYSVKSIECHEEYKITERRVVNDICILKTNKDIEFNINVWPICLPDDLPPPNSEGHAGGNCYIGDWVDSRFYSIIGVPTLTPELCQESNNEYSLFVDADQHVCAGNEKEDQNTCQGKSGGPLVCDRNDLQRTLHHMAMNKNQKVLTGIQSFGVGCGQHRVYTNIHQFLPWIFEKLNKHDDCKPENPCRNGGICNSQDFHGHECECPAGWITEDCSLREKDLTACYKNSCISGKCILDDRYSWGYTCDCDYGYGGPFCNIVIDKCALINCFMGSCDLDSSFWAQCKCSSGWTGWHCSLKITP</sequence>
<feature type="chain" id="PRO_5003192702" evidence="6">
    <location>
        <begin position="21"/>
        <end position="520"/>
    </location>
</feature>
<dbReference type="GO" id="GO:0004252">
    <property type="term" value="F:serine-type endopeptidase activity"/>
    <property type="evidence" value="ECO:0007669"/>
    <property type="project" value="InterPro"/>
</dbReference>
<dbReference type="PROSITE" id="PS00022">
    <property type="entry name" value="EGF_1"/>
    <property type="match status" value="2"/>
</dbReference>
<name>E4X8H3_OIKDI</name>
<feature type="domain" description="Peptidase S1" evidence="8">
    <location>
        <begin position="145"/>
        <end position="395"/>
    </location>
</feature>
<dbReference type="SUPFAM" id="SSF50494">
    <property type="entry name" value="Trypsin-like serine proteases"/>
    <property type="match status" value="1"/>
</dbReference>
<dbReference type="InterPro" id="IPR009003">
    <property type="entry name" value="Peptidase_S1_PA"/>
</dbReference>
<keyword evidence="10" id="KW-1185">Reference proteome</keyword>
<evidence type="ECO:0000256" key="5">
    <source>
        <dbReference type="PROSITE-ProRule" id="PRU00076"/>
    </source>
</evidence>
<keyword evidence="3 5" id="KW-1015">Disulfide bond</keyword>
<dbReference type="AlphaFoldDB" id="E4X8H3"/>
<feature type="disulfide bond" evidence="5">
    <location>
        <begin position="448"/>
        <end position="465"/>
    </location>
</feature>
<keyword evidence="2" id="KW-0964">Secreted</keyword>
<dbReference type="Pfam" id="PF00008">
    <property type="entry name" value="EGF"/>
    <property type="match status" value="1"/>
</dbReference>
<dbReference type="PROSITE" id="PS50240">
    <property type="entry name" value="TRYPSIN_DOM"/>
    <property type="match status" value="1"/>
</dbReference>
<evidence type="ECO:0000313" key="9">
    <source>
        <dbReference type="EMBL" id="CBY08096.1"/>
    </source>
</evidence>
<dbReference type="InterPro" id="IPR001254">
    <property type="entry name" value="Trypsin_dom"/>
</dbReference>
<evidence type="ECO:0000256" key="2">
    <source>
        <dbReference type="ARBA" id="ARBA00022525"/>
    </source>
</evidence>
<feature type="domain" description="EGF-like" evidence="7">
    <location>
        <begin position="396"/>
        <end position="434"/>
    </location>
</feature>
<protein>
    <submittedName>
        <fullName evidence="9">Uncharacterized protein</fullName>
    </submittedName>
</protein>
<feature type="disulfide bond" evidence="5">
    <location>
        <begin position="505"/>
        <end position="514"/>
    </location>
</feature>
<dbReference type="Proteomes" id="UP000001307">
    <property type="component" value="Unassembled WGS sequence"/>
</dbReference>
<organism evidence="9">
    <name type="scientific">Oikopleura dioica</name>
    <name type="common">Tunicate</name>
    <dbReference type="NCBI Taxonomy" id="34765"/>
    <lineage>
        <taxon>Eukaryota</taxon>
        <taxon>Metazoa</taxon>
        <taxon>Chordata</taxon>
        <taxon>Tunicata</taxon>
        <taxon>Appendicularia</taxon>
        <taxon>Copelata</taxon>
        <taxon>Oikopleuridae</taxon>
        <taxon>Oikopleura</taxon>
    </lineage>
</organism>
<comment type="caution">
    <text evidence="5">Lacks conserved residue(s) required for the propagation of feature annotation.</text>
</comment>
<dbReference type="InterPro" id="IPR051487">
    <property type="entry name" value="Ser/Thr_Proteases_Immune/Dev"/>
</dbReference>
<keyword evidence="6" id="KW-0732">Signal</keyword>
<dbReference type="EMBL" id="FN653029">
    <property type="protein sequence ID" value="CBY08096.1"/>
    <property type="molecule type" value="Genomic_DNA"/>
</dbReference>
<evidence type="ECO:0000256" key="1">
    <source>
        <dbReference type="ARBA" id="ARBA00004613"/>
    </source>
</evidence>
<reference evidence="9" key="1">
    <citation type="journal article" date="2010" name="Science">
        <title>Plasticity of animal genome architecture unmasked by rapid evolution of a pelagic tunicate.</title>
        <authorList>
            <person name="Denoeud F."/>
            <person name="Henriet S."/>
            <person name="Mungpakdee S."/>
            <person name="Aury J.M."/>
            <person name="Da Silva C."/>
            <person name="Brinkmann H."/>
            <person name="Mikhaleva J."/>
            <person name="Olsen L.C."/>
            <person name="Jubin C."/>
            <person name="Canestro C."/>
            <person name="Bouquet J.M."/>
            <person name="Danks G."/>
            <person name="Poulain J."/>
            <person name="Campsteijn C."/>
            <person name="Adamski M."/>
            <person name="Cross I."/>
            <person name="Yadetie F."/>
            <person name="Muffato M."/>
            <person name="Louis A."/>
            <person name="Butcher S."/>
            <person name="Tsagkogeorga G."/>
            <person name="Konrad A."/>
            <person name="Singh S."/>
            <person name="Jensen M.F."/>
            <person name="Cong E.H."/>
            <person name="Eikeseth-Otteraa H."/>
            <person name="Noel B."/>
            <person name="Anthouard V."/>
            <person name="Porcel B.M."/>
            <person name="Kachouri-Lafond R."/>
            <person name="Nishino A."/>
            <person name="Ugolini M."/>
            <person name="Chourrout P."/>
            <person name="Nishida H."/>
            <person name="Aasland R."/>
            <person name="Huzurbazar S."/>
            <person name="Westhof E."/>
            <person name="Delsuc F."/>
            <person name="Lehrach H."/>
            <person name="Reinhardt R."/>
            <person name="Weissenbach J."/>
            <person name="Roy S.W."/>
            <person name="Artiguenave F."/>
            <person name="Postlethwait J.H."/>
            <person name="Manak J.R."/>
            <person name="Thompson E.M."/>
            <person name="Jaillon O."/>
            <person name="Du Pasquier L."/>
            <person name="Boudinot P."/>
            <person name="Liberles D.A."/>
            <person name="Volff J.N."/>
            <person name="Philippe H."/>
            <person name="Lenhard B."/>
            <person name="Roest Crollius H."/>
            <person name="Wincker P."/>
            <person name="Chourrout D."/>
        </authorList>
    </citation>
    <scope>NUCLEOTIDE SEQUENCE [LARGE SCALE GENOMIC DNA]</scope>
</reference>
<evidence type="ECO:0000256" key="4">
    <source>
        <dbReference type="ARBA" id="ARBA00024195"/>
    </source>
</evidence>
<feature type="disulfide bond" evidence="5">
    <location>
        <begin position="424"/>
        <end position="433"/>
    </location>
</feature>
<dbReference type="PROSITE" id="PS00134">
    <property type="entry name" value="TRYPSIN_HIS"/>
    <property type="match status" value="1"/>
</dbReference>
<dbReference type="PROSITE" id="PS01186">
    <property type="entry name" value="EGF_2"/>
    <property type="match status" value="3"/>
</dbReference>
<dbReference type="InterPro" id="IPR018114">
    <property type="entry name" value="TRYPSIN_HIS"/>
</dbReference>
<dbReference type="PANTHER" id="PTHR24256">
    <property type="entry name" value="TRYPTASE-RELATED"/>
    <property type="match status" value="1"/>
</dbReference>
<dbReference type="CDD" id="cd00190">
    <property type="entry name" value="Tryp_SPc"/>
    <property type="match status" value="1"/>
</dbReference>
<dbReference type="Pfam" id="PF00089">
    <property type="entry name" value="Trypsin"/>
    <property type="match status" value="1"/>
</dbReference>
<keyword evidence="5" id="KW-0245">EGF-like domain</keyword>
<feature type="domain" description="EGF-like" evidence="7">
    <location>
        <begin position="479"/>
        <end position="515"/>
    </location>
</feature>
<feature type="domain" description="EGF-like" evidence="7">
    <location>
        <begin position="439"/>
        <end position="477"/>
    </location>
</feature>
<dbReference type="SMART" id="SM00020">
    <property type="entry name" value="Tryp_SPc"/>
    <property type="match status" value="1"/>
</dbReference>
<dbReference type="CDD" id="cd00054">
    <property type="entry name" value="EGF_CA"/>
    <property type="match status" value="1"/>
</dbReference>
<feature type="disulfide bond" evidence="5">
    <location>
        <begin position="467"/>
        <end position="476"/>
    </location>
</feature>
<comment type="similarity">
    <text evidence="4">Belongs to the peptidase S1 family. CLIP subfamily.</text>
</comment>
<feature type="disulfide bond" evidence="5">
    <location>
        <begin position="443"/>
        <end position="453"/>
    </location>
</feature>
<evidence type="ECO:0000259" key="7">
    <source>
        <dbReference type="PROSITE" id="PS50026"/>
    </source>
</evidence>
<dbReference type="GO" id="GO:0006508">
    <property type="term" value="P:proteolysis"/>
    <property type="evidence" value="ECO:0007669"/>
    <property type="project" value="InterPro"/>
</dbReference>
<dbReference type="Gene3D" id="2.10.25.10">
    <property type="entry name" value="Laminin"/>
    <property type="match status" value="2"/>
</dbReference>
<dbReference type="PROSITE" id="PS50026">
    <property type="entry name" value="EGF_3"/>
    <property type="match status" value="3"/>
</dbReference>